<keyword evidence="6" id="KW-1185">Reference proteome</keyword>
<keyword evidence="3" id="KW-0106">Calcium</keyword>
<dbReference type="InterPro" id="IPR002048">
    <property type="entry name" value="EF_hand_dom"/>
</dbReference>
<keyword evidence="1" id="KW-0479">Metal-binding</keyword>
<feature type="domain" description="EF-hand" evidence="4">
    <location>
        <begin position="317"/>
        <end position="352"/>
    </location>
</feature>
<sequence length="454" mass="50304">MAGAVISDEEIERMLRFLDPNDDGVSKEEFVSGFQAARRLRRAAAVEIEGKSCLRVLVGALGDKSPLEWFCECNGEPDNDEALDIEELRAGLKGLGFRKKSVALLQEFLDPDMDGDVDVDTFKAMLDKVEDPSEFDKENLVAAESLERLEKNIEEEGVNLGELFNKVDKDAGGEIDAGEMKGFLAQLARPSKATLGRMKKAADKVGGVELKEDIEGGALDSDSIDLVMEFLDPNGDGITREELTAGFRQARRARDKALQETMGKRVFKAVLKKIGGSLEDLETWFNKINRSRTLPGCDPVVDYRELKWGVKAMKVKMTAANLSQLTKFLDPDGDGDICLPEFKKAVERLDEPSTVDAFAANAGGLIMQLQQHMKKNKIRMCDLFREIDEDNSGFIESPELRAGLENIIKAKGPMKNKKKKMKEIDKLPASPRLKLDEAIEVDRKLNVPPPVAAE</sequence>
<dbReference type="InterPro" id="IPR011992">
    <property type="entry name" value="EF-hand-dom_pair"/>
</dbReference>
<protein>
    <recommendedName>
        <fullName evidence="4">EF-hand domain-containing protein</fullName>
    </recommendedName>
</protein>
<dbReference type="SUPFAM" id="SSF47473">
    <property type="entry name" value="EF-hand"/>
    <property type="match status" value="2"/>
</dbReference>
<dbReference type="EMBL" id="BRYA01000017">
    <property type="protein sequence ID" value="GMI32269.1"/>
    <property type="molecule type" value="Genomic_DNA"/>
</dbReference>
<name>A0A9W7L4T6_9STRA</name>
<reference evidence="6" key="1">
    <citation type="journal article" date="2023" name="Commun. Biol.">
        <title>Genome analysis of Parmales, the sister group of diatoms, reveals the evolutionary specialization of diatoms from phago-mixotrophs to photoautotrophs.</title>
        <authorList>
            <person name="Ban H."/>
            <person name="Sato S."/>
            <person name="Yoshikawa S."/>
            <person name="Yamada K."/>
            <person name="Nakamura Y."/>
            <person name="Ichinomiya M."/>
            <person name="Sato N."/>
            <person name="Blanc-Mathieu R."/>
            <person name="Endo H."/>
            <person name="Kuwata A."/>
            <person name="Ogata H."/>
        </authorList>
    </citation>
    <scope>NUCLEOTIDE SEQUENCE [LARGE SCALE GENOMIC DNA]</scope>
</reference>
<dbReference type="PANTHER" id="PTHR34524:SF6">
    <property type="entry name" value="CALCYPHOSINE LIKE"/>
    <property type="match status" value="1"/>
</dbReference>
<accession>A0A9W7L4T6</accession>
<evidence type="ECO:0000256" key="2">
    <source>
        <dbReference type="ARBA" id="ARBA00022737"/>
    </source>
</evidence>
<evidence type="ECO:0000313" key="5">
    <source>
        <dbReference type="EMBL" id="GMI32269.1"/>
    </source>
</evidence>
<feature type="domain" description="EF-hand" evidence="4">
    <location>
        <begin position="155"/>
        <end position="190"/>
    </location>
</feature>
<dbReference type="Pfam" id="PF13202">
    <property type="entry name" value="EF-hand_5"/>
    <property type="match status" value="1"/>
</dbReference>
<dbReference type="OrthoDB" id="26525at2759"/>
<comment type="caution">
    <text evidence="5">The sequence shown here is derived from an EMBL/GenBank/DDBJ whole genome shotgun (WGS) entry which is preliminary data.</text>
</comment>
<evidence type="ECO:0000259" key="4">
    <source>
        <dbReference type="PROSITE" id="PS50222"/>
    </source>
</evidence>
<dbReference type="Gene3D" id="1.10.238.10">
    <property type="entry name" value="EF-hand"/>
    <property type="match status" value="4"/>
</dbReference>
<proteinExistence type="predicted"/>
<evidence type="ECO:0000256" key="1">
    <source>
        <dbReference type="ARBA" id="ARBA00022723"/>
    </source>
</evidence>
<organism evidence="5 6">
    <name type="scientific">Triparma columacea</name>
    <dbReference type="NCBI Taxonomy" id="722753"/>
    <lineage>
        <taxon>Eukaryota</taxon>
        <taxon>Sar</taxon>
        <taxon>Stramenopiles</taxon>
        <taxon>Ochrophyta</taxon>
        <taxon>Bolidophyceae</taxon>
        <taxon>Parmales</taxon>
        <taxon>Triparmaceae</taxon>
        <taxon>Triparma</taxon>
    </lineage>
</organism>
<feature type="domain" description="EF-hand" evidence="4">
    <location>
        <begin position="219"/>
        <end position="253"/>
    </location>
</feature>
<feature type="domain" description="EF-hand" evidence="4">
    <location>
        <begin position="6"/>
        <end position="40"/>
    </location>
</feature>
<dbReference type="InterPro" id="IPR018247">
    <property type="entry name" value="EF_Hand_1_Ca_BS"/>
</dbReference>
<feature type="domain" description="EF-hand" evidence="4">
    <location>
        <begin position="375"/>
        <end position="410"/>
    </location>
</feature>
<dbReference type="InterPro" id="IPR051581">
    <property type="entry name" value="Ca-bind"/>
</dbReference>
<dbReference type="AlphaFoldDB" id="A0A9W7L4T6"/>
<dbReference type="PROSITE" id="PS50222">
    <property type="entry name" value="EF_HAND_2"/>
    <property type="match status" value="5"/>
</dbReference>
<keyword evidence="2" id="KW-0677">Repeat</keyword>
<dbReference type="PROSITE" id="PS00018">
    <property type="entry name" value="EF_HAND_1"/>
    <property type="match status" value="3"/>
</dbReference>
<gene>
    <name evidence="5" type="ORF">TrCOL_g5218</name>
</gene>
<dbReference type="Proteomes" id="UP001165065">
    <property type="component" value="Unassembled WGS sequence"/>
</dbReference>
<dbReference type="GO" id="GO:0005509">
    <property type="term" value="F:calcium ion binding"/>
    <property type="evidence" value="ECO:0007669"/>
    <property type="project" value="InterPro"/>
</dbReference>
<evidence type="ECO:0000313" key="6">
    <source>
        <dbReference type="Proteomes" id="UP001165065"/>
    </source>
</evidence>
<evidence type="ECO:0000256" key="3">
    <source>
        <dbReference type="ARBA" id="ARBA00022837"/>
    </source>
</evidence>
<dbReference type="SMART" id="SM00054">
    <property type="entry name" value="EFh"/>
    <property type="match status" value="5"/>
</dbReference>
<dbReference type="PANTHER" id="PTHR34524">
    <property type="entry name" value="CALCYPHOSIN"/>
    <property type="match status" value="1"/>
</dbReference>